<accession>A0A1F5LB67</accession>
<name>A0A1F5LB67_PENAI</name>
<evidence type="ECO:0000313" key="2">
    <source>
        <dbReference type="EMBL" id="OGE50240.1"/>
    </source>
</evidence>
<reference evidence="2 3" key="1">
    <citation type="journal article" date="2016" name="Sci. Rep.">
        <title>Penicillium arizonense, a new, genome sequenced fungal species, reveals a high chemical diversity in secreted metabolites.</title>
        <authorList>
            <person name="Grijseels S."/>
            <person name="Nielsen J.C."/>
            <person name="Randelovic M."/>
            <person name="Nielsen J."/>
            <person name="Nielsen K.F."/>
            <person name="Workman M."/>
            <person name="Frisvad J.C."/>
        </authorList>
    </citation>
    <scope>NUCLEOTIDE SEQUENCE [LARGE SCALE GENOMIC DNA]</scope>
    <source>
        <strain evidence="2 3">CBS 141311</strain>
    </source>
</reference>
<dbReference type="GeneID" id="34579125"/>
<feature type="region of interest" description="Disordered" evidence="1">
    <location>
        <begin position="431"/>
        <end position="458"/>
    </location>
</feature>
<gene>
    <name evidence="2" type="ORF">PENARI_c017G09107</name>
</gene>
<protein>
    <recommendedName>
        <fullName evidence="4">CCHC-type domain-containing protein</fullName>
    </recommendedName>
</protein>
<feature type="compositionally biased region" description="Low complexity" evidence="1">
    <location>
        <begin position="362"/>
        <end position="380"/>
    </location>
</feature>
<evidence type="ECO:0000256" key="1">
    <source>
        <dbReference type="SAM" id="MobiDB-lite"/>
    </source>
</evidence>
<dbReference type="Proteomes" id="UP000177622">
    <property type="component" value="Unassembled WGS sequence"/>
</dbReference>
<dbReference type="EMBL" id="LXJU01000017">
    <property type="protein sequence ID" value="OGE50240.1"/>
    <property type="molecule type" value="Genomic_DNA"/>
</dbReference>
<proteinExistence type="predicted"/>
<evidence type="ECO:0008006" key="4">
    <source>
        <dbReference type="Google" id="ProtNLM"/>
    </source>
</evidence>
<keyword evidence="3" id="KW-1185">Reference proteome</keyword>
<dbReference type="OrthoDB" id="4366563at2759"/>
<dbReference type="AlphaFoldDB" id="A0A1F5LB67"/>
<feature type="compositionally biased region" description="Polar residues" evidence="1">
    <location>
        <begin position="351"/>
        <end position="361"/>
    </location>
</feature>
<organism evidence="2 3">
    <name type="scientific">Penicillium arizonense</name>
    <dbReference type="NCBI Taxonomy" id="1835702"/>
    <lineage>
        <taxon>Eukaryota</taxon>
        <taxon>Fungi</taxon>
        <taxon>Dikarya</taxon>
        <taxon>Ascomycota</taxon>
        <taxon>Pezizomycotina</taxon>
        <taxon>Eurotiomycetes</taxon>
        <taxon>Eurotiomycetidae</taxon>
        <taxon>Eurotiales</taxon>
        <taxon>Aspergillaceae</taxon>
        <taxon>Penicillium</taxon>
    </lineage>
</organism>
<evidence type="ECO:0000313" key="3">
    <source>
        <dbReference type="Proteomes" id="UP000177622"/>
    </source>
</evidence>
<comment type="caution">
    <text evidence="2">The sequence shown here is derived from an EMBL/GenBank/DDBJ whole genome shotgun (WGS) entry which is preliminary data.</text>
</comment>
<dbReference type="STRING" id="1835702.A0A1F5LB67"/>
<sequence>MTRILDANHEVQQLLNFISSGGSIEIPKEILQYLKGIKELTQDLINNPLGQDWQRYFEQIHEENRDLKQDIHVLRASTTANETRSTGGRALSSEIKERAEKARVRAVNAASPVLASIQFVAARQLKSGYLSLALRTARDAETARVYRHGWAKHLWKHLWKDLEVRLPSWGVVIHDVNVKSLGINRPEELKGRQEALSWLVLPEGKKSGSMVVEFASPHYANKSLDANTIWDSSILATGLYDRAARIRQCHRCQQYGHIGRASSANSPKCVYCAGDHLFPDCRGKQDATLIERARTFEAETERVREFETKTGTILSYPGSPLCLGSGSEDSRIQCIEPDTEEIGDLYGISTRSKQASSQGTNPAKSKPIKPAAKKPASTATGGNTTSIATRSNANQPTEASIMRTLDNEQTLDIADGLLMDLDLNVEFDNPANQAGLHRSIHAPRSEPVRTRSRAAASS</sequence>
<feature type="compositionally biased region" description="Polar residues" evidence="1">
    <location>
        <begin position="381"/>
        <end position="397"/>
    </location>
</feature>
<dbReference type="RefSeq" id="XP_022485689.1">
    <property type="nucleotide sequence ID" value="XM_022634391.1"/>
</dbReference>
<feature type="region of interest" description="Disordered" evidence="1">
    <location>
        <begin position="351"/>
        <end position="397"/>
    </location>
</feature>